<organism evidence="4 5">
    <name type="scientific">Cetraspora pellucida</name>
    <dbReference type="NCBI Taxonomy" id="1433469"/>
    <lineage>
        <taxon>Eukaryota</taxon>
        <taxon>Fungi</taxon>
        <taxon>Fungi incertae sedis</taxon>
        <taxon>Mucoromycota</taxon>
        <taxon>Glomeromycotina</taxon>
        <taxon>Glomeromycetes</taxon>
        <taxon>Diversisporales</taxon>
        <taxon>Gigasporaceae</taxon>
        <taxon>Cetraspora</taxon>
    </lineage>
</organism>
<keyword evidence="5" id="KW-1185">Reference proteome</keyword>
<sequence>MFTESFNTWIVSSINSLFGSEVLKFDDFLLAILVVNCILYIFFTVIFILALFKLARHAPSLLPFNQNNKNQPVRELQVPNEKPAKLSRFTTTHIVLPSHADSRGLVYGGVVFGWVDLAAGTSAKRHAVTRSVDAVHFMHPIRVGDLVIIVSCVNKSWNTSMEVGVRVETEHPITGKRKYCCQAYLTFVALSHKNSKIPATMRFESSPVTVPRIVPNTAIETHRHELAEQRRQTRISQSKNAQIERTKLTKVREVMHEWAEHMNIETKSSAEIPPLLQEPDAYEERNDNLDNDPAKLYLHRRRSTLQGILPTQPDEKLMNESFAEIADTILPQHANTLQITFGGHIIRLMEQCALVSAFKHSRRFLLLARPTYVGDCVTVRSIVSCTFHSSLEIYVSVEAGNCLKCI</sequence>
<proteinExistence type="predicted"/>
<dbReference type="SUPFAM" id="SSF54637">
    <property type="entry name" value="Thioesterase/thiol ester dehydrase-isomerase"/>
    <property type="match status" value="2"/>
</dbReference>
<gene>
    <name evidence="4" type="ORF">CPELLU_LOCUS6147</name>
</gene>
<dbReference type="GO" id="GO:0005829">
    <property type="term" value="C:cytosol"/>
    <property type="evidence" value="ECO:0007669"/>
    <property type="project" value="TreeGrafter"/>
</dbReference>
<dbReference type="Gene3D" id="3.10.129.10">
    <property type="entry name" value="Hotdog Thioesterase"/>
    <property type="match status" value="2"/>
</dbReference>
<dbReference type="GO" id="GO:0052816">
    <property type="term" value="F:long-chain fatty acyl-CoA hydrolase activity"/>
    <property type="evidence" value="ECO:0007669"/>
    <property type="project" value="TreeGrafter"/>
</dbReference>
<dbReference type="PANTHER" id="PTHR11049">
    <property type="entry name" value="ACYL COENZYME A THIOESTER HYDROLASE"/>
    <property type="match status" value="1"/>
</dbReference>
<dbReference type="InterPro" id="IPR029069">
    <property type="entry name" value="HotDog_dom_sf"/>
</dbReference>
<name>A0A9N9C0I1_9GLOM</name>
<evidence type="ECO:0000313" key="4">
    <source>
        <dbReference type="EMBL" id="CAG8582291.1"/>
    </source>
</evidence>
<keyword evidence="1" id="KW-0378">Hydrolase</keyword>
<keyword evidence="2" id="KW-1133">Transmembrane helix</keyword>
<dbReference type="Pfam" id="PF03061">
    <property type="entry name" value="4HBT"/>
    <property type="match status" value="1"/>
</dbReference>
<dbReference type="InterPro" id="IPR006683">
    <property type="entry name" value="Thioestr_dom"/>
</dbReference>
<evidence type="ECO:0000259" key="3">
    <source>
        <dbReference type="PROSITE" id="PS51770"/>
    </source>
</evidence>
<dbReference type="PROSITE" id="PS51770">
    <property type="entry name" value="HOTDOG_ACOT"/>
    <property type="match status" value="1"/>
</dbReference>
<dbReference type="InterPro" id="IPR033120">
    <property type="entry name" value="HOTDOG_ACOT"/>
</dbReference>
<accession>A0A9N9C0I1</accession>
<dbReference type="EMBL" id="CAJVQA010003746">
    <property type="protein sequence ID" value="CAG8582291.1"/>
    <property type="molecule type" value="Genomic_DNA"/>
</dbReference>
<dbReference type="PANTHER" id="PTHR11049:SF16">
    <property type="entry name" value="PROTEIN VDLD"/>
    <property type="match status" value="1"/>
</dbReference>
<keyword evidence="2" id="KW-0472">Membrane</keyword>
<dbReference type="GO" id="GO:0006637">
    <property type="term" value="P:acyl-CoA metabolic process"/>
    <property type="evidence" value="ECO:0007669"/>
    <property type="project" value="TreeGrafter"/>
</dbReference>
<dbReference type="InterPro" id="IPR040170">
    <property type="entry name" value="Cytosol_ACT"/>
</dbReference>
<keyword evidence="2" id="KW-0812">Transmembrane</keyword>
<protein>
    <submittedName>
        <fullName evidence="4">23336_t:CDS:1</fullName>
    </submittedName>
</protein>
<dbReference type="OrthoDB" id="3184331at2759"/>
<evidence type="ECO:0000313" key="5">
    <source>
        <dbReference type="Proteomes" id="UP000789759"/>
    </source>
</evidence>
<dbReference type="CDD" id="cd03442">
    <property type="entry name" value="BFIT_BACH"/>
    <property type="match status" value="1"/>
</dbReference>
<evidence type="ECO:0000256" key="2">
    <source>
        <dbReference type="SAM" id="Phobius"/>
    </source>
</evidence>
<feature type="domain" description="HotDog ACOT-type" evidence="3">
    <location>
        <begin position="85"/>
        <end position="193"/>
    </location>
</feature>
<reference evidence="4" key="1">
    <citation type="submission" date="2021-06" db="EMBL/GenBank/DDBJ databases">
        <authorList>
            <person name="Kallberg Y."/>
            <person name="Tangrot J."/>
            <person name="Rosling A."/>
        </authorList>
    </citation>
    <scope>NUCLEOTIDE SEQUENCE</scope>
    <source>
        <strain evidence="4">FL966</strain>
    </source>
</reference>
<feature type="transmembrane region" description="Helical" evidence="2">
    <location>
        <begin position="28"/>
        <end position="52"/>
    </location>
</feature>
<dbReference type="Proteomes" id="UP000789759">
    <property type="component" value="Unassembled WGS sequence"/>
</dbReference>
<comment type="caution">
    <text evidence="4">The sequence shown here is derived from an EMBL/GenBank/DDBJ whole genome shotgun (WGS) entry which is preliminary data.</text>
</comment>
<dbReference type="AlphaFoldDB" id="A0A9N9C0I1"/>
<evidence type="ECO:0000256" key="1">
    <source>
        <dbReference type="ARBA" id="ARBA00022801"/>
    </source>
</evidence>